<organism evidence="3 4">
    <name type="scientific">Acetobacteroides hydrogenigenes</name>
    <dbReference type="NCBI Taxonomy" id="979970"/>
    <lineage>
        <taxon>Bacteria</taxon>
        <taxon>Pseudomonadati</taxon>
        <taxon>Bacteroidota</taxon>
        <taxon>Bacteroidia</taxon>
        <taxon>Bacteroidales</taxon>
        <taxon>Rikenellaceae</taxon>
        <taxon>Acetobacteroides</taxon>
    </lineage>
</organism>
<dbReference type="Gene3D" id="3.30.565.10">
    <property type="entry name" value="Histidine kinase-like ATPase, C-terminal domain"/>
    <property type="match status" value="1"/>
</dbReference>
<feature type="transmembrane region" description="Helical" evidence="1">
    <location>
        <begin position="109"/>
        <end position="135"/>
    </location>
</feature>
<evidence type="ECO:0000313" key="3">
    <source>
        <dbReference type="EMBL" id="TCN72963.1"/>
    </source>
</evidence>
<dbReference type="InterPro" id="IPR010559">
    <property type="entry name" value="Sig_transdc_His_kin_internal"/>
</dbReference>
<dbReference type="Proteomes" id="UP000294830">
    <property type="component" value="Unassembled WGS sequence"/>
</dbReference>
<evidence type="ECO:0000313" key="4">
    <source>
        <dbReference type="Proteomes" id="UP000294830"/>
    </source>
</evidence>
<keyword evidence="3" id="KW-0418">Kinase</keyword>
<dbReference type="RefSeq" id="WP_131837749.1">
    <property type="nucleotide sequence ID" value="NZ_SLWB01000001.1"/>
</dbReference>
<dbReference type="PANTHER" id="PTHR34220">
    <property type="entry name" value="SENSOR HISTIDINE KINASE YPDA"/>
    <property type="match status" value="1"/>
</dbReference>
<dbReference type="Pfam" id="PF06580">
    <property type="entry name" value="His_kinase"/>
    <property type="match status" value="1"/>
</dbReference>
<dbReference type="AlphaFoldDB" id="A0A4R2EZA0"/>
<dbReference type="PANTHER" id="PTHR34220:SF7">
    <property type="entry name" value="SENSOR HISTIDINE KINASE YPDA"/>
    <property type="match status" value="1"/>
</dbReference>
<keyword evidence="1" id="KW-0812">Transmembrane</keyword>
<gene>
    <name evidence="3" type="ORF">CLV25_101181</name>
</gene>
<name>A0A4R2EZA0_9BACT</name>
<comment type="caution">
    <text evidence="3">The sequence shown here is derived from an EMBL/GenBank/DDBJ whole genome shotgun (WGS) entry which is preliminary data.</text>
</comment>
<feature type="domain" description="Signal transduction histidine kinase internal region" evidence="2">
    <location>
        <begin position="157"/>
        <end position="234"/>
    </location>
</feature>
<feature type="transmembrane region" description="Helical" evidence="1">
    <location>
        <begin position="63"/>
        <end position="89"/>
    </location>
</feature>
<feature type="transmembrane region" description="Helical" evidence="1">
    <location>
        <begin position="34"/>
        <end position="51"/>
    </location>
</feature>
<keyword evidence="4" id="KW-1185">Reference proteome</keyword>
<dbReference type="InterPro" id="IPR050640">
    <property type="entry name" value="Bact_2-comp_sensor_kinase"/>
</dbReference>
<evidence type="ECO:0000256" key="1">
    <source>
        <dbReference type="SAM" id="Phobius"/>
    </source>
</evidence>
<evidence type="ECO:0000259" key="2">
    <source>
        <dbReference type="Pfam" id="PF06580"/>
    </source>
</evidence>
<reference evidence="3 4" key="1">
    <citation type="submission" date="2019-03" db="EMBL/GenBank/DDBJ databases">
        <title>Genomic Encyclopedia of Archaeal and Bacterial Type Strains, Phase II (KMG-II): from individual species to whole genera.</title>
        <authorList>
            <person name="Goeker M."/>
        </authorList>
    </citation>
    <scope>NUCLEOTIDE SEQUENCE [LARGE SCALE GENOMIC DNA]</scope>
    <source>
        <strain evidence="3 4">RL-C</strain>
    </source>
</reference>
<dbReference type="GO" id="GO:0000155">
    <property type="term" value="F:phosphorelay sensor kinase activity"/>
    <property type="evidence" value="ECO:0007669"/>
    <property type="project" value="InterPro"/>
</dbReference>
<feature type="transmembrane region" description="Helical" evidence="1">
    <location>
        <begin position="12"/>
        <end position="28"/>
    </location>
</feature>
<accession>A0A4R2EZA0</accession>
<dbReference type="OrthoDB" id="9809908at2"/>
<dbReference type="EMBL" id="SLWB01000001">
    <property type="protein sequence ID" value="TCN72963.1"/>
    <property type="molecule type" value="Genomic_DNA"/>
</dbReference>
<sequence>MEKVVCFARQHGLVIAAHLLLMTLLLIVSSFQKFILLFAVSTIVPIYYNHFKLIPRLLNRRQLWGYIGSVVLMLIAYYALIYIVIAISFHMGETFGVTKYRPQGYFDSIFFGMTTSLTMLLIIMGLVTSIIRLMADSMAVAEMRERLSSVQSEKVAAELTGLKSQINPHFFFNALNSIYALSLDASPQTPTYILKLSGLMRYVLYECNQPFVPLSKEVDFLRSYIDLQEIRLSEGNRVLFDVQVEDDQQPIAPLLFLPLVENCFKHGLCGGANATIRVVLHADGGTVRFYTENPCNPAVTTKGDKERSRIGLSNVVKRLQLIYPGRHTASYQATDRIFTSEITIQP</sequence>
<keyword evidence="3" id="KW-0808">Transferase</keyword>
<protein>
    <submittedName>
        <fullName evidence="3">Histidine kinase</fullName>
    </submittedName>
</protein>
<keyword evidence="1" id="KW-0472">Membrane</keyword>
<proteinExistence type="predicted"/>
<dbReference type="GO" id="GO:0016020">
    <property type="term" value="C:membrane"/>
    <property type="evidence" value="ECO:0007669"/>
    <property type="project" value="InterPro"/>
</dbReference>
<keyword evidence="1" id="KW-1133">Transmembrane helix</keyword>
<dbReference type="InterPro" id="IPR036890">
    <property type="entry name" value="HATPase_C_sf"/>
</dbReference>